<comment type="caution">
    <text evidence="3">The sequence shown here is derived from an EMBL/GenBank/DDBJ whole genome shotgun (WGS) entry which is preliminary data.</text>
</comment>
<dbReference type="EMBL" id="JAGTJR010000003">
    <property type="protein sequence ID" value="KAH7062162.1"/>
    <property type="molecule type" value="Genomic_DNA"/>
</dbReference>
<feature type="region of interest" description="Disordered" evidence="1">
    <location>
        <begin position="65"/>
        <end position="100"/>
    </location>
</feature>
<keyword evidence="2" id="KW-0812">Transmembrane</keyword>
<proteinExistence type="predicted"/>
<evidence type="ECO:0000256" key="2">
    <source>
        <dbReference type="SAM" id="Phobius"/>
    </source>
</evidence>
<feature type="transmembrane region" description="Helical" evidence="2">
    <location>
        <begin position="136"/>
        <end position="155"/>
    </location>
</feature>
<protein>
    <submittedName>
        <fullName evidence="3">Uncharacterized protein</fullName>
    </submittedName>
</protein>
<accession>A0ABQ8GPQ1</accession>
<name>A0ABQ8GPQ1_9PEZI</name>
<feature type="compositionally biased region" description="Basic and acidic residues" evidence="1">
    <location>
        <begin position="213"/>
        <end position="226"/>
    </location>
</feature>
<organism evidence="3 4">
    <name type="scientific">Macrophomina phaseolina</name>
    <dbReference type="NCBI Taxonomy" id="35725"/>
    <lineage>
        <taxon>Eukaryota</taxon>
        <taxon>Fungi</taxon>
        <taxon>Dikarya</taxon>
        <taxon>Ascomycota</taxon>
        <taxon>Pezizomycotina</taxon>
        <taxon>Dothideomycetes</taxon>
        <taxon>Dothideomycetes incertae sedis</taxon>
        <taxon>Botryosphaeriales</taxon>
        <taxon>Botryosphaeriaceae</taxon>
        <taxon>Macrophomina</taxon>
    </lineage>
</organism>
<keyword evidence="4" id="KW-1185">Reference proteome</keyword>
<evidence type="ECO:0000256" key="1">
    <source>
        <dbReference type="SAM" id="MobiDB-lite"/>
    </source>
</evidence>
<keyword evidence="2" id="KW-1133">Transmembrane helix</keyword>
<dbReference type="Proteomes" id="UP000774617">
    <property type="component" value="Unassembled WGS sequence"/>
</dbReference>
<feature type="compositionally biased region" description="Low complexity" evidence="1">
    <location>
        <begin position="65"/>
        <end position="83"/>
    </location>
</feature>
<evidence type="ECO:0000313" key="3">
    <source>
        <dbReference type="EMBL" id="KAH7062162.1"/>
    </source>
</evidence>
<sequence>MHDDRLARLELRVHASPRVALPRGTTMTVTVTALMSDGITSLTARTVSSLDAVNNYGVIIRQRAAATDTESTTTSTSSTSSATLEPGAQPPGSVSAAARTSSGSVVMAASSSPSPSPSTTAAVEPASSSISTAAKAGIGAAIAVLLVLALGVFIGRRRSGNGGYQIWTGERSEYERRARHKSGRPLPPGGSGHGTYGGPNGAERVELSGTRDTLYERQGGVEERST</sequence>
<keyword evidence="2" id="KW-0472">Membrane</keyword>
<gene>
    <name evidence="3" type="ORF">B0J12DRAFT_228279</name>
</gene>
<feature type="region of interest" description="Disordered" evidence="1">
    <location>
        <begin position="175"/>
        <end position="226"/>
    </location>
</feature>
<feature type="compositionally biased region" description="Gly residues" evidence="1">
    <location>
        <begin position="189"/>
        <end position="200"/>
    </location>
</feature>
<evidence type="ECO:0000313" key="4">
    <source>
        <dbReference type="Proteomes" id="UP000774617"/>
    </source>
</evidence>
<reference evidence="3 4" key="1">
    <citation type="journal article" date="2021" name="Nat. Commun.">
        <title>Genetic determinants of endophytism in the Arabidopsis root mycobiome.</title>
        <authorList>
            <person name="Mesny F."/>
            <person name="Miyauchi S."/>
            <person name="Thiergart T."/>
            <person name="Pickel B."/>
            <person name="Atanasova L."/>
            <person name="Karlsson M."/>
            <person name="Huettel B."/>
            <person name="Barry K.W."/>
            <person name="Haridas S."/>
            <person name="Chen C."/>
            <person name="Bauer D."/>
            <person name="Andreopoulos W."/>
            <person name="Pangilinan J."/>
            <person name="LaButti K."/>
            <person name="Riley R."/>
            <person name="Lipzen A."/>
            <person name="Clum A."/>
            <person name="Drula E."/>
            <person name="Henrissat B."/>
            <person name="Kohler A."/>
            <person name="Grigoriev I.V."/>
            <person name="Martin F.M."/>
            <person name="Hacquard S."/>
        </authorList>
    </citation>
    <scope>NUCLEOTIDE SEQUENCE [LARGE SCALE GENOMIC DNA]</scope>
    <source>
        <strain evidence="3 4">MPI-SDFR-AT-0080</strain>
    </source>
</reference>